<feature type="domain" description="Putative metallopeptidase" evidence="3">
    <location>
        <begin position="30"/>
        <end position="276"/>
    </location>
</feature>
<evidence type="ECO:0000256" key="1">
    <source>
        <dbReference type="SAM" id="MobiDB-lite"/>
    </source>
</evidence>
<evidence type="ECO:0008006" key="6">
    <source>
        <dbReference type="Google" id="ProtNLM"/>
    </source>
</evidence>
<dbReference type="InterPro" id="IPR036465">
    <property type="entry name" value="vWFA_dom_sf"/>
</dbReference>
<dbReference type="InterPro" id="IPR018698">
    <property type="entry name" value="VWA-like_dom"/>
</dbReference>
<evidence type="ECO:0000259" key="3">
    <source>
        <dbReference type="Pfam" id="PF13203"/>
    </source>
</evidence>
<reference evidence="4 5" key="1">
    <citation type="submission" date="2018-09" db="EMBL/GenBank/DDBJ databases">
        <title>Genome sequencing of Nocardioides immobilis CCTCC AB 2017083 for comparison to Nocardioides silvaticus.</title>
        <authorList>
            <person name="Li C."/>
            <person name="Wang G."/>
        </authorList>
    </citation>
    <scope>NUCLEOTIDE SEQUENCE [LARGE SCALE GENOMIC DNA]</scope>
    <source>
        <strain evidence="4 5">CCTCC AB 2017083</strain>
    </source>
</reference>
<dbReference type="OrthoDB" id="3837721at2"/>
<organism evidence="4 5">
    <name type="scientific">Nocardioides immobilis</name>
    <dbReference type="NCBI Taxonomy" id="2049295"/>
    <lineage>
        <taxon>Bacteria</taxon>
        <taxon>Bacillati</taxon>
        <taxon>Actinomycetota</taxon>
        <taxon>Actinomycetes</taxon>
        <taxon>Propionibacteriales</taxon>
        <taxon>Nocardioidaceae</taxon>
        <taxon>Nocardioides</taxon>
    </lineage>
</organism>
<proteinExistence type="predicted"/>
<dbReference type="Pfam" id="PF13203">
    <property type="entry name" value="DUF2201_N"/>
    <property type="match status" value="1"/>
</dbReference>
<dbReference type="InterPro" id="IPR025154">
    <property type="entry name" value="Put_metallopeptidase_dom"/>
</dbReference>
<evidence type="ECO:0000313" key="4">
    <source>
        <dbReference type="EMBL" id="RHW25409.1"/>
    </source>
</evidence>
<comment type="caution">
    <text evidence="4">The sequence shown here is derived from an EMBL/GenBank/DDBJ whole genome shotgun (WGS) entry which is preliminary data.</text>
</comment>
<dbReference type="AlphaFoldDB" id="A0A417XYG9"/>
<protein>
    <recommendedName>
        <fullName evidence="6">VWA domain-containing protein</fullName>
    </recommendedName>
</protein>
<dbReference type="Pfam" id="PF09967">
    <property type="entry name" value="DUF2201"/>
    <property type="match status" value="1"/>
</dbReference>
<dbReference type="RefSeq" id="WP_118926924.1">
    <property type="nucleotide sequence ID" value="NZ_QXGH01000024.1"/>
</dbReference>
<sequence>MDLTKLSAAKLWLISEPPAASVRGNDAPRDLPYLATALYALVPVASGEVRTMTVDERWRLYVNPGWYDATSVPDVGRELVHLVWHLLGDHADRARSIHVDATTARFWRDATDVTVSATLGPDRLAPEALPNVLSLRLAPGLTSEEYYAVLSRLPPSDGTGGGELGPDDGCGSGADGVPRSNELPPDAEAGLDHPDVREIRRRVAIDYLDGAKRRCRAPGDAWRWAQHILEPRIAWEPLLAQAVRRAVGWPAGRGDYTYTRPSRRSSSVKGIVLPGMRRPVPRVAMVIDTSGSVDDQLLARALGEVDGALLALDVAGGDVTVYSCDAAVHTVQQVRRARDAKLAGGGGTDLRVGLAAADAERPRPEVVVVFTDGYTPWPRQPPIGSTVIVALLGREGDQLPPTPAWATRIECRLD</sequence>
<dbReference type="SUPFAM" id="SSF53300">
    <property type="entry name" value="vWA-like"/>
    <property type="match status" value="1"/>
</dbReference>
<keyword evidence="5" id="KW-1185">Reference proteome</keyword>
<dbReference type="EMBL" id="QXGH01000024">
    <property type="protein sequence ID" value="RHW25409.1"/>
    <property type="molecule type" value="Genomic_DNA"/>
</dbReference>
<dbReference type="Proteomes" id="UP000283644">
    <property type="component" value="Unassembled WGS sequence"/>
</dbReference>
<feature type="domain" description="VWA-like" evidence="2">
    <location>
        <begin position="283"/>
        <end position="409"/>
    </location>
</feature>
<dbReference type="PANTHER" id="PTHR38730">
    <property type="entry name" value="SLL7028 PROTEIN"/>
    <property type="match status" value="1"/>
</dbReference>
<dbReference type="CDD" id="cd00198">
    <property type="entry name" value="vWFA"/>
    <property type="match status" value="1"/>
</dbReference>
<feature type="compositionally biased region" description="Gly residues" evidence="1">
    <location>
        <begin position="158"/>
        <end position="174"/>
    </location>
</feature>
<feature type="region of interest" description="Disordered" evidence="1">
    <location>
        <begin position="157"/>
        <end position="195"/>
    </location>
</feature>
<name>A0A417XYG9_9ACTN</name>
<gene>
    <name evidence="4" type="ORF">D0Z08_19470</name>
</gene>
<evidence type="ECO:0000259" key="2">
    <source>
        <dbReference type="Pfam" id="PF09967"/>
    </source>
</evidence>
<evidence type="ECO:0000313" key="5">
    <source>
        <dbReference type="Proteomes" id="UP000283644"/>
    </source>
</evidence>
<accession>A0A417XYG9</accession>
<dbReference type="PANTHER" id="PTHR38730:SF1">
    <property type="entry name" value="SLL7028 PROTEIN"/>
    <property type="match status" value="1"/>
</dbReference>